<dbReference type="Pfam" id="PF04754">
    <property type="entry name" value="Transposase_31"/>
    <property type="match status" value="1"/>
</dbReference>
<keyword evidence="3" id="KW-1185">Reference proteome</keyword>
<dbReference type="RefSeq" id="WP_186407591.1">
    <property type="nucleotide sequence ID" value="NZ_FLQX01000117.1"/>
</dbReference>
<feature type="domain" description="Transposase (putative) YhgA-like" evidence="1">
    <location>
        <begin position="3"/>
        <end position="66"/>
    </location>
</feature>
<gene>
    <name evidence="2" type="ORF">ACCAA_400080</name>
</gene>
<dbReference type="Proteomes" id="UP000199169">
    <property type="component" value="Unassembled WGS sequence"/>
</dbReference>
<reference evidence="2 3" key="1">
    <citation type="submission" date="2016-06" db="EMBL/GenBank/DDBJ databases">
        <authorList>
            <person name="Kjaerup R.B."/>
            <person name="Dalgaard T.S."/>
            <person name="Juul-Madsen H.R."/>
        </authorList>
    </citation>
    <scope>NUCLEOTIDE SEQUENCE [LARGE SCALE GENOMIC DNA]</scope>
    <source>
        <strain evidence="2">3</strain>
    </source>
</reference>
<dbReference type="STRING" id="1860102.ACCAA_400080"/>
<accession>A0A1A8XRY0</accession>
<dbReference type="InterPro" id="IPR006842">
    <property type="entry name" value="Transposase_31"/>
</dbReference>
<organism evidence="2 3">
    <name type="scientific">Candidatus Accumulibacter aalborgensis</name>
    <dbReference type="NCBI Taxonomy" id="1860102"/>
    <lineage>
        <taxon>Bacteria</taxon>
        <taxon>Pseudomonadati</taxon>
        <taxon>Pseudomonadota</taxon>
        <taxon>Betaproteobacteria</taxon>
        <taxon>Candidatus Accumulibacter</taxon>
    </lineage>
</organism>
<evidence type="ECO:0000313" key="3">
    <source>
        <dbReference type="Proteomes" id="UP000199169"/>
    </source>
</evidence>
<dbReference type="PANTHER" id="PTHR34611:SF2">
    <property type="entry name" value="INACTIVE RECOMBINATION-PROMOTING NUCLEASE-LIKE PROTEIN RPNE-RELATED"/>
    <property type="match status" value="1"/>
</dbReference>
<dbReference type="EMBL" id="FLQX01000117">
    <property type="protein sequence ID" value="SBT07242.1"/>
    <property type="molecule type" value="Genomic_DNA"/>
</dbReference>
<dbReference type="PANTHER" id="PTHR34611">
    <property type="match status" value="1"/>
</dbReference>
<name>A0A1A8XRY0_9PROT</name>
<evidence type="ECO:0000259" key="1">
    <source>
        <dbReference type="Pfam" id="PF04754"/>
    </source>
</evidence>
<protein>
    <submittedName>
        <fullName evidence="2">Transposase</fullName>
    </submittedName>
</protein>
<evidence type="ECO:0000313" key="2">
    <source>
        <dbReference type="EMBL" id="SBT07242.1"/>
    </source>
</evidence>
<dbReference type="InterPro" id="IPR051699">
    <property type="entry name" value="Rpn/YhgA-like_nuclease"/>
</dbReference>
<sequence>MANDHDSGYKSLFSTPELVRDLIIGFVPDEWLHGLDDSTLEKVPGTFVSEDFRHRVDDIVWRVKVGGERCL</sequence>
<dbReference type="AlphaFoldDB" id="A0A1A8XRY0"/>
<proteinExistence type="predicted"/>